<organism evidence="2 3">
    <name type="scientific">Prorocentrum cordatum</name>
    <dbReference type="NCBI Taxonomy" id="2364126"/>
    <lineage>
        <taxon>Eukaryota</taxon>
        <taxon>Sar</taxon>
        <taxon>Alveolata</taxon>
        <taxon>Dinophyceae</taxon>
        <taxon>Prorocentrales</taxon>
        <taxon>Prorocentraceae</taxon>
        <taxon>Prorocentrum</taxon>
    </lineage>
</organism>
<feature type="non-terminal residue" evidence="2">
    <location>
        <position position="1"/>
    </location>
</feature>
<feature type="compositionally biased region" description="Low complexity" evidence="1">
    <location>
        <begin position="62"/>
        <end position="79"/>
    </location>
</feature>
<feature type="non-terminal residue" evidence="2">
    <location>
        <position position="140"/>
    </location>
</feature>
<comment type="caution">
    <text evidence="2">The sequence shown here is derived from an EMBL/GenBank/DDBJ whole genome shotgun (WGS) entry which is preliminary data.</text>
</comment>
<protein>
    <submittedName>
        <fullName evidence="2">Uncharacterized protein</fullName>
    </submittedName>
</protein>
<dbReference type="EMBL" id="CAUYUJ010004734">
    <property type="protein sequence ID" value="CAK0810762.1"/>
    <property type="molecule type" value="Genomic_DNA"/>
</dbReference>
<dbReference type="Proteomes" id="UP001189429">
    <property type="component" value="Unassembled WGS sequence"/>
</dbReference>
<evidence type="ECO:0000256" key="1">
    <source>
        <dbReference type="SAM" id="MobiDB-lite"/>
    </source>
</evidence>
<name>A0ABN9QZR2_9DINO</name>
<keyword evidence="3" id="KW-1185">Reference proteome</keyword>
<proteinExistence type="predicted"/>
<feature type="region of interest" description="Disordered" evidence="1">
    <location>
        <begin position="35"/>
        <end position="79"/>
    </location>
</feature>
<feature type="region of interest" description="Disordered" evidence="1">
    <location>
        <begin position="94"/>
        <end position="140"/>
    </location>
</feature>
<gene>
    <name evidence="2" type="ORF">PCOR1329_LOCUS15602</name>
</gene>
<reference evidence="2" key="1">
    <citation type="submission" date="2023-10" db="EMBL/GenBank/DDBJ databases">
        <authorList>
            <person name="Chen Y."/>
            <person name="Shah S."/>
            <person name="Dougan E. K."/>
            <person name="Thang M."/>
            <person name="Chan C."/>
        </authorList>
    </citation>
    <scope>NUCLEOTIDE SEQUENCE [LARGE SCALE GENOMIC DNA]</scope>
</reference>
<evidence type="ECO:0000313" key="3">
    <source>
        <dbReference type="Proteomes" id="UP001189429"/>
    </source>
</evidence>
<feature type="compositionally biased region" description="Low complexity" evidence="1">
    <location>
        <begin position="94"/>
        <end position="112"/>
    </location>
</feature>
<evidence type="ECO:0000313" key="2">
    <source>
        <dbReference type="EMBL" id="CAK0810762.1"/>
    </source>
</evidence>
<accession>A0ABN9QZR2</accession>
<sequence>LRCGISGPPRPERSAQSAGRLEWFRAQSALRLQEKLQDPRVRAQVSFPGTPPDGTPIQSGMAARPRQQDQQQPAHHAASAATAAAAALAAAVGLGRGSTAASASRGAAAAAVEDGRRRHPAVPLLQMERVRGSPPPARKG</sequence>